<dbReference type="EMBL" id="JPQT01000183">
    <property type="protein sequence ID" value="KFE43957.1"/>
    <property type="molecule type" value="Genomic_DNA"/>
</dbReference>
<reference evidence="1 2" key="1">
    <citation type="submission" date="2014-07" db="EMBL/GenBank/DDBJ databases">
        <title>Draft Genome Sequences of Environmental Pseudomonas syringae strains.</title>
        <authorList>
            <person name="Baltrus D.A."/>
            <person name="Berge O."/>
            <person name="Morris C."/>
        </authorList>
    </citation>
    <scope>NUCLEOTIDE SEQUENCE [LARGE SCALE GENOMIC DNA]</scope>
    <source>
        <strain evidence="1 2">CEB003</strain>
    </source>
</reference>
<accession>A0A085UL94</accession>
<dbReference type="AlphaFoldDB" id="A0A085UL94"/>
<organism evidence="1 2">
    <name type="scientific">Pseudomonas syringae</name>
    <dbReference type="NCBI Taxonomy" id="317"/>
    <lineage>
        <taxon>Bacteria</taxon>
        <taxon>Pseudomonadati</taxon>
        <taxon>Pseudomonadota</taxon>
        <taxon>Gammaproteobacteria</taxon>
        <taxon>Pseudomonadales</taxon>
        <taxon>Pseudomonadaceae</taxon>
        <taxon>Pseudomonas</taxon>
    </lineage>
</organism>
<protein>
    <submittedName>
        <fullName evidence="1">Uncharacterized protein</fullName>
    </submittedName>
</protein>
<evidence type="ECO:0000313" key="1">
    <source>
        <dbReference type="EMBL" id="KFE43957.1"/>
    </source>
</evidence>
<dbReference type="Proteomes" id="UP000028643">
    <property type="component" value="Unassembled WGS sequence"/>
</dbReference>
<sequence length="95" mass="10460">MIARTRQPRMTGLFRPSFPAGLPVALTMRPLDCRNVCSRVVLVRRCPPVDQPFHGVELILGPVVAQQLAQCAKAGEAGFNQWIERDLAKPVIGLL</sequence>
<name>A0A085UL94_PSESX</name>
<gene>
    <name evidence="1" type="ORF">IV02_31435</name>
</gene>
<proteinExistence type="predicted"/>
<comment type="caution">
    <text evidence="1">The sequence shown here is derived from an EMBL/GenBank/DDBJ whole genome shotgun (WGS) entry which is preliminary data.</text>
</comment>
<evidence type="ECO:0000313" key="2">
    <source>
        <dbReference type="Proteomes" id="UP000028643"/>
    </source>
</evidence>